<dbReference type="InterPro" id="IPR029068">
    <property type="entry name" value="Glyas_Bleomycin-R_OHBP_Dase"/>
</dbReference>
<dbReference type="EC" id="1.13.11.14" evidence="2"/>
<keyword evidence="3" id="KW-1185">Reference proteome</keyword>
<dbReference type="SUPFAM" id="SSF54593">
    <property type="entry name" value="Glyoxalase/Bleomycin resistance protein/Dihydroxybiphenyl dioxygenase"/>
    <property type="match status" value="1"/>
</dbReference>
<comment type="caution">
    <text evidence="2">The sequence shown here is derived from an EMBL/GenBank/DDBJ whole genome shotgun (WGS) entry which is preliminary data.</text>
</comment>
<evidence type="ECO:0000259" key="1">
    <source>
        <dbReference type="PROSITE" id="PS51819"/>
    </source>
</evidence>
<keyword evidence="2" id="KW-0223">Dioxygenase</keyword>
<dbReference type="Gene3D" id="3.10.180.10">
    <property type="entry name" value="2,3-Dihydroxybiphenyl 1,2-Dioxygenase, domain 1"/>
    <property type="match status" value="2"/>
</dbReference>
<accession>A0A840C832</accession>
<evidence type="ECO:0000313" key="2">
    <source>
        <dbReference type="EMBL" id="MBB4019569.1"/>
    </source>
</evidence>
<name>A0A840C832_9HYPH</name>
<keyword evidence="2" id="KW-0560">Oxidoreductase</keyword>
<dbReference type="EMBL" id="JACIEN010000007">
    <property type="protein sequence ID" value="MBB4019569.1"/>
    <property type="molecule type" value="Genomic_DNA"/>
</dbReference>
<dbReference type="AlphaFoldDB" id="A0A840C832"/>
<protein>
    <submittedName>
        <fullName evidence="2">2,3-dihydroxy-p-cumate/2,3-dihydroxybenzoate 3,4-dioxygenase</fullName>
        <ecNumber evidence="2">1.13.11.-</ecNumber>
        <ecNumber evidence="2">1.13.11.14</ecNumber>
    </submittedName>
</protein>
<reference evidence="2 3" key="1">
    <citation type="submission" date="2020-08" db="EMBL/GenBank/DDBJ databases">
        <title>Genomic Encyclopedia of Type Strains, Phase IV (KMG-IV): sequencing the most valuable type-strain genomes for metagenomic binning, comparative biology and taxonomic classification.</title>
        <authorList>
            <person name="Goeker M."/>
        </authorList>
    </citation>
    <scope>NUCLEOTIDE SEQUENCE [LARGE SCALE GENOMIC DNA]</scope>
    <source>
        <strain evidence="2 3">DSM 103737</strain>
    </source>
</reference>
<organism evidence="2 3">
    <name type="scientific">Chelatococcus caeni</name>
    <dbReference type="NCBI Taxonomy" id="1348468"/>
    <lineage>
        <taxon>Bacteria</taxon>
        <taxon>Pseudomonadati</taxon>
        <taxon>Pseudomonadota</taxon>
        <taxon>Alphaproteobacteria</taxon>
        <taxon>Hyphomicrobiales</taxon>
        <taxon>Chelatococcaceae</taxon>
        <taxon>Chelatococcus</taxon>
    </lineage>
</organism>
<dbReference type="EC" id="1.13.11.-" evidence="2"/>
<dbReference type="PROSITE" id="PS51819">
    <property type="entry name" value="VOC"/>
    <property type="match status" value="1"/>
</dbReference>
<sequence length="287" mass="31253">MTLAYRDLRYIRVDVDDLDAASGFAAEIFGLQPADRSDRHARFRSDARNYALCYSTAGDGGAVALTVARSEDLDIAAERLKSYEPRRLTGEEAAERQVKAGLAVMAPNGVTVELVWRPLTSGWRYHGPRDAGITGFQAVQLACTDISANEAFWTRGIGAEVSDWAGDAVFLRIDDAHHRIALYPSRRDGLLGATWAVEGINNVMQDWYFLQGRQMPIVHGPGRQPTSGAIFVTTRGPGDILYSYAAETEEGPQIAARGPRQFADGALSHCAWGSPCAVREFMGGDAE</sequence>
<dbReference type="Proteomes" id="UP000577362">
    <property type="component" value="Unassembled WGS sequence"/>
</dbReference>
<feature type="domain" description="VOC" evidence="1">
    <location>
        <begin position="7"/>
        <end position="117"/>
    </location>
</feature>
<gene>
    <name evidence="2" type="ORF">GGR16_004620</name>
</gene>
<evidence type="ECO:0000313" key="3">
    <source>
        <dbReference type="Proteomes" id="UP000577362"/>
    </source>
</evidence>
<dbReference type="RefSeq" id="WP_183318375.1">
    <property type="nucleotide sequence ID" value="NZ_JACIEN010000007.1"/>
</dbReference>
<dbReference type="GO" id="GO:0045133">
    <property type="term" value="F:2,3-dihydroxybenzoate 3,4-dioxygenase activity"/>
    <property type="evidence" value="ECO:0007669"/>
    <property type="project" value="UniProtKB-EC"/>
</dbReference>
<proteinExistence type="predicted"/>
<dbReference type="InterPro" id="IPR037523">
    <property type="entry name" value="VOC_core"/>
</dbReference>